<sequence length="96" mass="10490">MESGDSNLQKPVTISSKDIALKESKYCGIECTLTKFADDTRLSGAVDTAEGQDAMQRDQDKPKEYSHGNLMRYNKAKCKVLHLGQGKPLASIQAGQ</sequence>
<keyword evidence="3" id="KW-1185">Reference proteome</keyword>
<gene>
    <name evidence="2" type="ORF">WISP_39579</name>
</gene>
<feature type="region of interest" description="Disordered" evidence="1">
    <location>
        <begin position="47"/>
        <end position="66"/>
    </location>
</feature>
<dbReference type="EMBL" id="WHWB01033094">
    <property type="protein sequence ID" value="KAJ7422075.1"/>
    <property type="molecule type" value="Genomic_DNA"/>
</dbReference>
<organism evidence="2 3">
    <name type="scientific">Willisornis vidua</name>
    <name type="common">Xingu scale-backed antbird</name>
    <dbReference type="NCBI Taxonomy" id="1566151"/>
    <lineage>
        <taxon>Eukaryota</taxon>
        <taxon>Metazoa</taxon>
        <taxon>Chordata</taxon>
        <taxon>Craniata</taxon>
        <taxon>Vertebrata</taxon>
        <taxon>Euteleostomi</taxon>
        <taxon>Archelosauria</taxon>
        <taxon>Archosauria</taxon>
        <taxon>Dinosauria</taxon>
        <taxon>Saurischia</taxon>
        <taxon>Theropoda</taxon>
        <taxon>Coelurosauria</taxon>
        <taxon>Aves</taxon>
        <taxon>Neognathae</taxon>
        <taxon>Neoaves</taxon>
        <taxon>Telluraves</taxon>
        <taxon>Australaves</taxon>
        <taxon>Passeriformes</taxon>
        <taxon>Thamnophilidae</taxon>
        <taxon>Willisornis</taxon>
    </lineage>
</organism>
<comment type="caution">
    <text evidence="2">The sequence shown here is derived from an EMBL/GenBank/DDBJ whole genome shotgun (WGS) entry which is preliminary data.</text>
</comment>
<dbReference type="Proteomes" id="UP001145742">
    <property type="component" value="Unassembled WGS sequence"/>
</dbReference>
<proteinExistence type="predicted"/>
<evidence type="ECO:0000313" key="2">
    <source>
        <dbReference type="EMBL" id="KAJ7422075.1"/>
    </source>
</evidence>
<name>A0ABQ9DMI0_9PASS</name>
<evidence type="ECO:0000313" key="3">
    <source>
        <dbReference type="Proteomes" id="UP001145742"/>
    </source>
</evidence>
<accession>A0ABQ9DMI0</accession>
<feature type="compositionally biased region" description="Basic and acidic residues" evidence="1">
    <location>
        <begin position="55"/>
        <end position="66"/>
    </location>
</feature>
<protein>
    <submittedName>
        <fullName evidence="2">Rna-directed dna polymerase from mobile element jockey-like</fullName>
    </submittedName>
</protein>
<reference evidence="2" key="1">
    <citation type="submission" date="2019-10" db="EMBL/GenBank/DDBJ databases">
        <authorList>
            <person name="Soares A.E.R."/>
            <person name="Aleixo A."/>
            <person name="Schneider P."/>
            <person name="Miyaki C.Y."/>
            <person name="Schneider M.P."/>
            <person name="Mello C."/>
            <person name="Vasconcelos A.T.R."/>
        </authorList>
    </citation>
    <scope>NUCLEOTIDE SEQUENCE</scope>
    <source>
        <tissue evidence="2">Muscle</tissue>
    </source>
</reference>
<evidence type="ECO:0000256" key="1">
    <source>
        <dbReference type="SAM" id="MobiDB-lite"/>
    </source>
</evidence>